<name>A0A814ECN9_9BILA</name>
<gene>
    <name evidence="3" type="ORF">GPM918_LOCUS12066</name>
    <name evidence="4" type="ORF">SRO942_LOCUS12067</name>
</gene>
<keyword evidence="1" id="KW-0175">Coiled coil</keyword>
<comment type="caution">
    <text evidence="3">The sequence shown here is derived from an EMBL/GenBank/DDBJ whole genome shotgun (WGS) entry which is preliminary data.</text>
</comment>
<feature type="coiled-coil region" evidence="1">
    <location>
        <begin position="151"/>
        <end position="192"/>
    </location>
</feature>
<evidence type="ECO:0000256" key="2">
    <source>
        <dbReference type="SAM" id="Phobius"/>
    </source>
</evidence>
<sequence length="339" mass="38692">MLLSKIKLTDIESILSPNCELNNVTVNQLTKLNGHKEPILLLATKSNGEHLLIHELEEFIFKYDTGLIVDATNSFSPIKSNNNELITKLHEENKRNIEEIHELKKLLEDKLNIEQKFEEKAQSLMIKNANDMKNFHEFYSNKIEQLILSHKSELNNLVLEHKAVIQKHEQKLEQIEKRLTNLIENRTVLIESIMPSFNPNYFQAIMDILQKDNNTQKSIMGMLWQCMYAVMGCIIGAVCFGSFGALFGTIIGAIIGFRNVQSYSSLLPRLQQLSEEQRQNVSNEVRNAVGSSNIDSLINYAMSGNGRQLIGGIIQRYLNGNQAPQHQQNPAGFFSRFFQ</sequence>
<evidence type="ECO:0000256" key="1">
    <source>
        <dbReference type="SAM" id="Coils"/>
    </source>
</evidence>
<organism evidence="3 5">
    <name type="scientific">Didymodactylos carnosus</name>
    <dbReference type="NCBI Taxonomy" id="1234261"/>
    <lineage>
        <taxon>Eukaryota</taxon>
        <taxon>Metazoa</taxon>
        <taxon>Spiralia</taxon>
        <taxon>Gnathifera</taxon>
        <taxon>Rotifera</taxon>
        <taxon>Eurotatoria</taxon>
        <taxon>Bdelloidea</taxon>
        <taxon>Philodinida</taxon>
        <taxon>Philodinidae</taxon>
        <taxon>Didymodactylos</taxon>
    </lineage>
</organism>
<evidence type="ECO:0000313" key="3">
    <source>
        <dbReference type="EMBL" id="CAF0967721.1"/>
    </source>
</evidence>
<dbReference type="Proteomes" id="UP000681722">
    <property type="component" value="Unassembled WGS sequence"/>
</dbReference>
<evidence type="ECO:0000313" key="4">
    <source>
        <dbReference type="EMBL" id="CAF3741061.1"/>
    </source>
</evidence>
<keyword evidence="2" id="KW-1133">Transmembrane helix</keyword>
<keyword evidence="2" id="KW-0472">Membrane</keyword>
<protein>
    <submittedName>
        <fullName evidence="3">Uncharacterized protein</fullName>
    </submittedName>
</protein>
<dbReference type="Proteomes" id="UP000663829">
    <property type="component" value="Unassembled WGS sequence"/>
</dbReference>
<accession>A0A814ECN9</accession>
<evidence type="ECO:0000313" key="5">
    <source>
        <dbReference type="Proteomes" id="UP000663829"/>
    </source>
</evidence>
<dbReference type="OrthoDB" id="5805760at2759"/>
<dbReference type="EMBL" id="CAJNOQ010002596">
    <property type="protein sequence ID" value="CAF0967721.1"/>
    <property type="molecule type" value="Genomic_DNA"/>
</dbReference>
<feature type="transmembrane region" description="Helical" evidence="2">
    <location>
        <begin position="226"/>
        <end position="257"/>
    </location>
</feature>
<keyword evidence="2" id="KW-0812">Transmembrane</keyword>
<dbReference type="AlphaFoldDB" id="A0A814ECN9"/>
<dbReference type="EMBL" id="CAJOBC010002596">
    <property type="protein sequence ID" value="CAF3741061.1"/>
    <property type="molecule type" value="Genomic_DNA"/>
</dbReference>
<keyword evidence="5" id="KW-1185">Reference proteome</keyword>
<reference evidence="3" key="1">
    <citation type="submission" date="2021-02" db="EMBL/GenBank/DDBJ databases">
        <authorList>
            <person name="Nowell W R."/>
        </authorList>
    </citation>
    <scope>NUCLEOTIDE SEQUENCE</scope>
</reference>
<proteinExistence type="predicted"/>